<dbReference type="EMBL" id="KN726626">
    <property type="protein sequence ID" value="KIH67621.1"/>
    <property type="molecule type" value="Genomic_DNA"/>
</dbReference>
<dbReference type="OrthoDB" id="5877983at2759"/>
<feature type="compositionally biased region" description="Polar residues" evidence="1">
    <location>
        <begin position="52"/>
        <end position="61"/>
    </location>
</feature>
<keyword evidence="3" id="KW-1185">Reference proteome</keyword>
<reference evidence="2 3" key="1">
    <citation type="submission" date="2013-12" db="EMBL/GenBank/DDBJ databases">
        <title>Draft genome of the parsitic nematode Ancylostoma duodenale.</title>
        <authorList>
            <person name="Mitreva M."/>
        </authorList>
    </citation>
    <scope>NUCLEOTIDE SEQUENCE [LARGE SCALE GENOMIC DNA]</scope>
    <source>
        <strain evidence="2 3">Zhejiang</strain>
    </source>
</reference>
<feature type="compositionally biased region" description="Polar residues" evidence="1">
    <location>
        <begin position="68"/>
        <end position="78"/>
    </location>
</feature>
<organism evidence="2 3">
    <name type="scientific">Ancylostoma duodenale</name>
    <dbReference type="NCBI Taxonomy" id="51022"/>
    <lineage>
        <taxon>Eukaryota</taxon>
        <taxon>Metazoa</taxon>
        <taxon>Ecdysozoa</taxon>
        <taxon>Nematoda</taxon>
        <taxon>Chromadorea</taxon>
        <taxon>Rhabditida</taxon>
        <taxon>Rhabditina</taxon>
        <taxon>Rhabditomorpha</taxon>
        <taxon>Strongyloidea</taxon>
        <taxon>Ancylostomatidae</taxon>
        <taxon>Ancylostomatinae</taxon>
        <taxon>Ancylostoma</taxon>
    </lineage>
</organism>
<feature type="compositionally biased region" description="Basic and acidic residues" evidence="1">
    <location>
        <begin position="174"/>
        <end position="189"/>
    </location>
</feature>
<evidence type="ECO:0000313" key="3">
    <source>
        <dbReference type="Proteomes" id="UP000054047"/>
    </source>
</evidence>
<accession>A0A0C2HDJ9</accession>
<dbReference type="Proteomes" id="UP000054047">
    <property type="component" value="Unassembled WGS sequence"/>
</dbReference>
<protein>
    <submittedName>
        <fullName evidence="2">Uncharacterized protein</fullName>
    </submittedName>
</protein>
<name>A0A0C2HDJ9_9BILA</name>
<dbReference type="AlphaFoldDB" id="A0A0C2HDJ9"/>
<feature type="region of interest" description="Disordered" evidence="1">
    <location>
        <begin position="1"/>
        <end position="241"/>
    </location>
</feature>
<feature type="compositionally biased region" description="Polar residues" evidence="1">
    <location>
        <begin position="119"/>
        <end position="143"/>
    </location>
</feature>
<proteinExistence type="predicted"/>
<feature type="compositionally biased region" description="Basic and acidic residues" evidence="1">
    <location>
        <begin position="40"/>
        <end position="51"/>
    </location>
</feature>
<feature type="compositionally biased region" description="Basic and acidic residues" evidence="1">
    <location>
        <begin position="222"/>
        <end position="238"/>
    </location>
</feature>
<sequence>MIQQVNNNAGALPKPKAPSKWAPVETGGLRQPTRVNVPMDRNERAHSEVRNRSSSHLQEPSSFERARTQSPTPRETTPSPAPTRAGRRQVADEISVSTDFAPPLPKSQPPSINEIPATPKTSVANPYSYSRTTNTPRNESPSRTSEKVSPSPSLSSASLPSPSSISPGSTSPDLPRKRNPAFDKAKEKFSGGAADTTTLSARPNLAKDSARRSASPSVGFTKDTKDSAKAGKAPETDKKRLKSRVSLTMGRLQFLTDKYSVARYESVPDQSSDYKRVINVPISAPWYQRSLSTTQAPETGRAHRVIVRMDPFASLDMDSLRRNYQFNIDLSSDSPLSIVNR</sequence>
<evidence type="ECO:0000313" key="2">
    <source>
        <dbReference type="EMBL" id="KIH67621.1"/>
    </source>
</evidence>
<feature type="compositionally biased region" description="Low complexity" evidence="1">
    <location>
        <begin position="149"/>
        <end position="172"/>
    </location>
</feature>
<evidence type="ECO:0000256" key="1">
    <source>
        <dbReference type="SAM" id="MobiDB-lite"/>
    </source>
</evidence>
<gene>
    <name evidence="2" type="ORF">ANCDUO_02045</name>
</gene>